<accession>A0A4Y1Z9C1</accession>
<evidence type="ECO:0000313" key="1">
    <source>
        <dbReference type="EMBL" id="GAY75543.1"/>
    </source>
</evidence>
<dbReference type="Proteomes" id="UP000319716">
    <property type="component" value="Unassembled WGS sequence"/>
</dbReference>
<protein>
    <submittedName>
        <fullName evidence="1">Uncharacterized protein</fullName>
    </submittedName>
</protein>
<sequence length="45" mass="4908">MTKGVDATIRNVGVLAKDGMRQTDRQIIDIMLNRTSSKQSAGNES</sequence>
<proteinExistence type="predicted"/>
<comment type="caution">
    <text evidence="1">The sequence shown here is derived from an EMBL/GenBank/DDBJ whole genome shotgun (WGS) entry which is preliminary data.</text>
</comment>
<organism evidence="1 2">
    <name type="scientific">Sporolactobacillus inulinus</name>
    <dbReference type="NCBI Taxonomy" id="2078"/>
    <lineage>
        <taxon>Bacteria</taxon>
        <taxon>Bacillati</taxon>
        <taxon>Bacillota</taxon>
        <taxon>Bacilli</taxon>
        <taxon>Bacillales</taxon>
        <taxon>Sporolactobacillaceae</taxon>
        <taxon>Sporolactobacillus</taxon>
    </lineage>
</organism>
<reference evidence="1 2" key="1">
    <citation type="submission" date="2017-11" db="EMBL/GenBank/DDBJ databases">
        <title>Draft Genome Sequence of Sporolactobacillus inulinus NBRC 111894 Isolated from Koso, a Japanese Sugar-Vegetable Fermented Beverage.</title>
        <authorList>
            <person name="Chiou T.Y."/>
            <person name="Oshima K."/>
            <person name="Suda W."/>
            <person name="Hattori M."/>
            <person name="Takahashi T."/>
        </authorList>
    </citation>
    <scope>NUCLEOTIDE SEQUENCE [LARGE SCALE GENOMIC DNA]</scope>
    <source>
        <strain evidence="1 2">NBRC111894</strain>
    </source>
</reference>
<dbReference type="AlphaFoldDB" id="A0A4Y1Z9C1"/>
<name>A0A4Y1Z9C1_9BACL</name>
<dbReference type="EMBL" id="BEXB01000006">
    <property type="protein sequence ID" value="GAY75543.1"/>
    <property type="molecule type" value="Genomic_DNA"/>
</dbReference>
<gene>
    <name evidence="1" type="ORF">NBRC111894_1097</name>
</gene>
<evidence type="ECO:0000313" key="2">
    <source>
        <dbReference type="Proteomes" id="UP000319716"/>
    </source>
</evidence>